<dbReference type="AlphaFoldDB" id="A0AAV2QMS6"/>
<name>A0AAV2QMS6_MEGNR</name>
<feature type="region of interest" description="Disordered" evidence="1">
    <location>
        <begin position="147"/>
        <end position="185"/>
    </location>
</feature>
<organism evidence="2 3">
    <name type="scientific">Meganyctiphanes norvegica</name>
    <name type="common">Northern krill</name>
    <name type="synonym">Thysanopoda norvegica</name>
    <dbReference type="NCBI Taxonomy" id="48144"/>
    <lineage>
        <taxon>Eukaryota</taxon>
        <taxon>Metazoa</taxon>
        <taxon>Ecdysozoa</taxon>
        <taxon>Arthropoda</taxon>
        <taxon>Crustacea</taxon>
        <taxon>Multicrustacea</taxon>
        <taxon>Malacostraca</taxon>
        <taxon>Eumalacostraca</taxon>
        <taxon>Eucarida</taxon>
        <taxon>Euphausiacea</taxon>
        <taxon>Euphausiidae</taxon>
        <taxon>Meganyctiphanes</taxon>
    </lineage>
</organism>
<feature type="region of interest" description="Disordered" evidence="1">
    <location>
        <begin position="1"/>
        <end position="115"/>
    </location>
</feature>
<dbReference type="EMBL" id="CAXKWB010009206">
    <property type="protein sequence ID" value="CAL4093861.1"/>
    <property type="molecule type" value="Genomic_DNA"/>
</dbReference>
<reference evidence="2 3" key="1">
    <citation type="submission" date="2024-05" db="EMBL/GenBank/DDBJ databases">
        <authorList>
            <person name="Wallberg A."/>
        </authorList>
    </citation>
    <scope>NUCLEOTIDE SEQUENCE [LARGE SCALE GENOMIC DNA]</scope>
</reference>
<comment type="caution">
    <text evidence="2">The sequence shown here is derived from an EMBL/GenBank/DDBJ whole genome shotgun (WGS) entry which is preliminary data.</text>
</comment>
<feature type="compositionally biased region" description="Polar residues" evidence="1">
    <location>
        <begin position="16"/>
        <end position="31"/>
    </location>
</feature>
<accession>A0AAV2QMS6</accession>
<proteinExistence type="predicted"/>
<feature type="compositionally biased region" description="Basic and acidic residues" evidence="1">
    <location>
        <begin position="147"/>
        <end position="158"/>
    </location>
</feature>
<feature type="compositionally biased region" description="Polar residues" evidence="1">
    <location>
        <begin position="44"/>
        <end position="54"/>
    </location>
</feature>
<gene>
    <name evidence="2" type="ORF">MNOR_LOCUS14990</name>
</gene>
<keyword evidence="3" id="KW-1185">Reference proteome</keyword>
<feature type="compositionally biased region" description="Basic residues" evidence="1">
    <location>
        <begin position="159"/>
        <end position="169"/>
    </location>
</feature>
<evidence type="ECO:0000313" key="2">
    <source>
        <dbReference type="EMBL" id="CAL4093861.1"/>
    </source>
</evidence>
<evidence type="ECO:0000313" key="3">
    <source>
        <dbReference type="Proteomes" id="UP001497623"/>
    </source>
</evidence>
<sequence length="185" mass="20415">MAPSKKLHSRGEKNNKSAPDSNNINANTRNSGPLRDSLYDNGEHNPTSTTNNDSVIRDPASHLIESEVSASDSESGHEKSSQNSSDSDIYGDLGKDEDGEFESDGNPVNNIFESDITKNDFYIEQKDKNPIIDEPAVASKKLEDQINAKLKDNQSDSKIKKKSSQKRKSNKDELSVQANMDLLMT</sequence>
<evidence type="ECO:0000256" key="1">
    <source>
        <dbReference type="SAM" id="MobiDB-lite"/>
    </source>
</evidence>
<protein>
    <submittedName>
        <fullName evidence="2">Uncharacterized protein</fullName>
    </submittedName>
</protein>
<dbReference type="Proteomes" id="UP001497623">
    <property type="component" value="Unassembled WGS sequence"/>
</dbReference>